<dbReference type="PANTHER" id="PTHR36513:SF1">
    <property type="entry name" value="TRANSMEMBRANE PROTEIN"/>
    <property type="match status" value="1"/>
</dbReference>
<keyword evidence="1" id="KW-1133">Transmembrane helix</keyword>
<name>A0A6B2KZC1_9EUKA</name>
<sequence length="642" mass="73016">MSMEINLEDTFWHMKHRQWSRLYRSSYGKPRLFVSTYLIFYLLLYGIYLYLQIGHFHKNNNSAYVLEYLLMGLISITAGLISPMLGRLVRLVLFEVYAFLNTFFIMNLYTKPSDYVPLGIGFGGLIFLTVMNLLFFPILVRAWTACTGGISPKIVISDGETVSNNNGRFEIEQKDLCYPPYKCIYEGAVVNGKPHGLGTWIDTSYQGELMSGYWANGIPVGPFESMENDTRNLLVNLRIIYGANGGGRYFLQRTPLAVGVACVETCVSGNFFKGYPMVGMLSGPTDVIDGQSIKRLLENGDYMHIDEEKTITSVTVSVDKKHRSLNVTGFHSDELRQMDVKISLKQKKAKSKKEKKIYYLSLNDAWKPSVGKEGILFIHGIYHTLEDALKRFGQFLALGHFPAHIKPFCFNWPASTNPLMYWCASSVASDNDTHRDLLKFLKMLKKAGIEKLHVMCHSMGTRFFLRSFPVIRNLFRRRIEKINDTKSISSMDYDTFGTYPEFTKGITLQNLIFINPDYESDTFINDYADLQHYTANITVYADSRDTALRFANTVTGKVSLGLAWVGKGNKPKDIDLDVVDTADLDRNVNSQFHGFFNINRNMVDDLYDLIVTGKRADERTTRLKPYAGVFRFTLVPSGVVLV</sequence>
<dbReference type="PANTHER" id="PTHR36513">
    <property type="entry name" value="ABC TRANSMEMBRANE TYPE-1 DOMAIN-CONTAINING PROTEIN"/>
    <property type="match status" value="1"/>
</dbReference>
<keyword evidence="1" id="KW-0472">Membrane</keyword>
<feature type="transmembrane region" description="Helical" evidence="1">
    <location>
        <begin position="32"/>
        <end position="51"/>
    </location>
</feature>
<dbReference type="SUPFAM" id="SSF82185">
    <property type="entry name" value="Histone H3 K4-specific methyltransferase SET7/9 N-terminal domain"/>
    <property type="match status" value="1"/>
</dbReference>
<dbReference type="InterPro" id="IPR010297">
    <property type="entry name" value="DUF900_hydrolase"/>
</dbReference>
<feature type="transmembrane region" description="Helical" evidence="1">
    <location>
        <begin position="63"/>
        <end position="81"/>
    </location>
</feature>
<dbReference type="AlphaFoldDB" id="A0A6B2KZC1"/>
<feature type="transmembrane region" description="Helical" evidence="1">
    <location>
        <begin position="115"/>
        <end position="135"/>
    </location>
</feature>
<proteinExistence type="predicted"/>
<protein>
    <recommendedName>
        <fullName evidence="3">Alpha/beta hydrolase</fullName>
    </recommendedName>
</protein>
<evidence type="ECO:0000256" key="1">
    <source>
        <dbReference type="SAM" id="Phobius"/>
    </source>
</evidence>
<evidence type="ECO:0008006" key="3">
    <source>
        <dbReference type="Google" id="ProtNLM"/>
    </source>
</evidence>
<dbReference type="EMBL" id="GIBP01001097">
    <property type="protein sequence ID" value="NDV30066.1"/>
    <property type="molecule type" value="Transcribed_RNA"/>
</dbReference>
<feature type="transmembrane region" description="Helical" evidence="1">
    <location>
        <begin position="88"/>
        <end position="109"/>
    </location>
</feature>
<keyword evidence="1" id="KW-0812">Transmembrane</keyword>
<dbReference type="InterPro" id="IPR029058">
    <property type="entry name" value="AB_hydrolase_fold"/>
</dbReference>
<dbReference type="SUPFAM" id="SSF53474">
    <property type="entry name" value="alpha/beta-Hydrolases"/>
    <property type="match status" value="1"/>
</dbReference>
<dbReference type="Pfam" id="PF05990">
    <property type="entry name" value="DUF900"/>
    <property type="match status" value="1"/>
</dbReference>
<organism evidence="2">
    <name type="scientific">Arcella intermedia</name>
    <dbReference type="NCBI Taxonomy" id="1963864"/>
    <lineage>
        <taxon>Eukaryota</taxon>
        <taxon>Amoebozoa</taxon>
        <taxon>Tubulinea</taxon>
        <taxon>Elardia</taxon>
        <taxon>Arcellinida</taxon>
        <taxon>Sphaerothecina</taxon>
        <taxon>Arcellidae</taxon>
        <taxon>Arcella</taxon>
    </lineage>
</organism>
<reference evidence="2" key="1">
    <citation type="journal article" date="2020" name="J. Eukaryot. Microbiol.">
        <title>De novo Sequencing, Assembly and Annotation of the Transcriptome for the Free-Living Testate Amoeba Arcella intermedia.</title>
        <authorList>
            <person name="Ribeiro G.M."/>
            <person name="Porfirio-Sousa A.L."/>
            <person name="Maurer-Alcala X.X."/>
            <person name="Katz L.A."/>
            <person name="Lahr D.J.G."/>
        </authorList>
    </citation>
    <scope>NUCLEOTIDE SEQUENCE</scope>
</reference>
<evidence type="ECO:0000313" key="2">
    <source>
        <dbReference type="EMBL" id="NDV30066.1"/>
    </source>
</evidence>
<accession>A0A6B2KZC1</accession>